<feature type="domain" description="Glycosyl transferase family 1" evidence="1">
    <location>
        <begin position="197"/>
        <end position="337"/>
    </location>
</feature>
<protein>
    <submittedName>
        <fullName evidence="3">Glycosyltransferase family 4 protein</fullName>
    </submittedName>
</protein>
<evidence type="ECO:0000313" key="4">
    <source>
        <dbReference type="Proteomes" id="UP000228689"/>
    </source>
</evidence>
<dbReference type="Pfam" id="PF13439">
    <property type="entry name" value="Glyco_transf_4"/>
    <property type="match status" value="1"/>
</dbReference>
<keyword evidence="3" id="KW-0808">Transferase</keyword>
<dbReference type="AlphaFoldDB" id="A0A2M7RCK8"/>
<dbReference type="Pfam" id="PF00534">
    <property type="entry name" value="Glycos_transf_1"/>
    <property type="match status" value="1"/>
</dbReference>
<reference evidence="4" key="1">
    <citation type="submission" date="2017-09" db="EMBL/GenBank/DDBJ databases">
        <title>Depth-based differentiation of microbial function through sediment-hosted aquifers and enrichment of novel symbionts in the deep terrestrial subsurface.</title>
        <authorList>
            <person name="Probst A.J."/>
            <person name="Ladd B."/>
            <person name="Jarett J.K."/>
            <person name="Geller-Mcgrath D.E."/>
            <person name="Sieber C.M.K."/>
            <person name="Emerson J.B."/>
            <person name="Anantharaman K."/>
            <person name="Thomas B.C."/>
            <person name="Malmstrom R."/>
            <person name="Stieglmeier M."/>
            <person name="Klingl A."/>
            <person name="Woyke T."/>
            <person name="Ryan C.M."/>
            <person name="Banfield J.F."/>
        </authorList>
    </citation>
    <scope>NUCLEOTIDE SEQUENCE [LARGE SCALE GENOMIC DNA]</scope>
</reference>
<evidence type="ECO:0000259" key="2">
    <source>
        <dbReference type="Pfam" id="PF13439"/>
    </source>
</evidence>
<dbReference type="Proteomes" id="UP000228689">
    <property type="component" value="Unassembled WGS sequence"/>
</dbReference>
<dbReference type="InterPro" id="IPR028098">
    <property type="entry name" value="Glyco_trans_4-like_N"/>
</dbReference>
<evidence type="ECO:0000259" key="1">
    <source>
        <dbReference type="Pfam" id="PF00534"/>
    </source>
</evidence>
<sequence>MKVSLAHDHLFQLGGAERVVLEFHQIFPEAPLYTLISALQPGNSFDQLNIKTSFLQKMPGAKKHLQYYLSLMPHAWEQLNFSDYNIVLSSTSALAKGLITPPNCLHICYCHTPTRYLWSDAYNYIEELNQPRIIKKVLPLVLHKLRMWDLFAAQRVDYFITNSYYIKKRIRKYYNKPAHVIYPPVNVEQYRVSPNIKDYYIIVSRLRPYKKVDLAIRAFNELGLPLIIIGGGEEYAKLKKLAKPNVKLLGEVSEERKIQLLSQAKAFIHPQIEDFGIAAVEAMAAGRPVIAYNEGGATETVIDGQTGILYNEQSWECLVHTILKFDHTQFNSEAIRNHANKFNATRFREEIEEYISKVWQDHNNQTII</sequence>
<dbReference type="PANTHER" id="PTHR45947:SF3">
    <property type="entry name" value="SULFOQUINOVOSYL TRANSFERASE SQD2"/>
    <property type="match status" value="1"/>
</dbReference>
<proteinExistence type="predicted"/>
<comment type="caution">
    <text evidence="3">The sequence shown here is derived from an EMBL/GenBank/DDBJ whole genome shotgun (WGS) entry which is preliminary data.</text>
</comment>
<feature type="domain" description="Glycosyltransferase subfamily 4-like N-terminal" evidence="2">
    <location>
        <begin position="14"/>
        <end position="188"/>
    </location>
</feature>
<dbReference type="GO" id="GO:0016757">
    <property type="term" value="F:glycosyltransferase activity"/>
    <property type="evidence" value="ECO:0007669"/>
    <property type="project" value="InterPro"/>
</dbReference>
<accession>A0A2M7RCK8</accession>
<dbReference type="Gene3D" id="3.40.50.2000">
    <property type="entry name" value="Glycogen Phosphorylase B"/>
    <property type="match status" value="2"/>
</dbReference>
<dbReference type="PANTHER" id="PTHR45947">
    <property type="entry name" value="SULFOQUINOVOSYL TRANSFERASE SQD2"/>
    <property type="match status" value="1"/>
</dbReference>
<dbReference type="SUPFAM" id="SSF53756">
    <property type="entry name" value="UDP-Glycosyltransferase/glycogen phosphorylase"/>
    <property type="match status" value="1"/>
</dbReference>
<evidence type="ECO:0000313" key="3">
    <source>
        <dbReference type="EMBL" id="PIY94500.1"/>
    </source>
</evidence>
<gene>
    <name evidence="3" type="ORF">COY67_02530</name>
</gene>
<name>A0A2M7RCK8_9BACT</name>
<organism evidence="3 4">
    <name type="scientific">Candidatus Komeilibacteria bacterium CG_4_10_14_0_8_um_filter_37_78</name>
    <dbReference type="NCBI Taxonomy" id="1974471"/>
    <lineage>
        <taxon>Bacteria</taxon>
        <taxon>Candidatus Komeiliibacteriota</taxon>
    </lineage>
</organism>
<dbReference type="EMBL" id="PFMC01000063">
    <property type="protein sequence ID" value="PIY94500.1"/>
    <property type="molecule type" value="Genomic_DNA"/>
</dbReference>
<dbReference type="InterPro" id="IPR001296">
    <property type="entry name" value="Glyco_trans_1"/>
</dbReference>
<dbReference type="InterPro" id="IPR050194">
    <property type="entry name" value="Glycosyltransferase_grp1"/>
</dbReference>